<evidence type="ECO:0000313" key="2">
    <source>
        <dbReference type="Proteomes" id="UP000228751"/>
    </source>
</evidence>
<name>A0A2G4REM2_9PROT</name>
<dbReference type="Proteomes" id="UP000228751">
    <property type="component" value="Unassembled WGS sequence"/>
</dbReference>
<protein>
    <submittedName>
        <fullName evidence="1">Uncharacterized protein</fullName>
    </submittedName>
</protein>
<dbReference type="AlphaFoldDB" id="A0A2G4REM2"/>
<accession>A0A2G4REM2</accession>
<proteinExistence type="predicted"/>
<dbReference type="EMBL" id="PEBQ01000052">
    <property type="protein sequence ID" value="PHY94940.1"/>
    <property type="molecule type" value="Genomic_DNA"/>
</dbReference>
<organism evidence="1 2">
    <name type="scientific">Acetobacter pomorum</name>
    <dbReference type="NCBI Taxonomy" id="65959"/>
    <lineage>
        <taxon>Bacteria</taxon>
        <taxon>Pseudomonadati</taxon>
        <taxon>Pseudomonadota</taxon>
        <taxon>Alphaproteobacteria</taxon>
        <taxon>Acetobacterales</taxon>
        <taxon>Acetobacteraceae</taxon>
        <taxon>Acetobacter</taxon>
    </lineage>
</organism>
<reference evidence="1 2" key="1">
    <citation type="submission" date="2017-10" db="EMBL/GenBank/DDBJ databases">
        <title>Genomic analysis of the genus Acetobacter.</title>
        <authorList>
            <person name="Kim K.H."/>
            <person name="Chun B.H."/>
            <person name="Son A.R."/>
            <person name="Jeon C.O."/>
        </authorList>
    </citation>
    <scope>NUCLEOTIDE SEQUENCE [LARGE SCALE GENOMIC DNA]</scope>
    <source>
        <strain evidence="1 2">LHT 2458</strain>
    </source>
</reference>
<keyword evidence="2" id="KW-1185">Reference proteome</keyword>
<sequence>MAKIIQKVLKDDVVGFRCDVCNKEYAASDDAVFSLTHTCGFASDYDTKTIRADICDNCLMKIVRQCVPGAEITD</sequence>
<gene>
    <name evidence="1" type="ORF">CSR02_03575</name>
</gene>
<evidence type="ECO:0000313" key="1">
    <source>
        <dbReference type="EMBL" id="PHY94940.1"/>
    </source>
</evidence>
<comment type="caution">
    <text evidence="1">The sequence shown here is derived from an EMBL/GenBank/DDBJ whole genome shotgun (WGS) entry which is preliminary data.</text>
</comment>